<organism evidence="2 3">
    <name type="scientific">Chryseobacterium aquaticum</name>
    <dbReference type="NCBI Taxonomy" id="452084"/>
    <lineage>
        <taxon>Bacteria</taxon>
        <taxon>Pseudomonadati</taxon>
        <taxon>Bacteroidota</taxon>
        <taxon>Flavobacteriia</taxon>
        <taxon>Flavobacteriales</taxon>
        <taxon>Weeksellaceae</taxon>
        <taxon>Chryseobacterium group</taxon>
        <taxon>Chryseobacterium</taxon>
    </lineage>
</organism>
<dbReference type="OrthoDB" id="947969at2"/>
<evidence type="ECO:0000256" key="1">
    <source>
        <dbReference type="SAM" id="SignalP"/>
    </source>
</evidence>
<dbReference type="RefSeq" id="WP_056010732.1">
    <property type="nucleotide sequence ID" value="NZ_LLYZ01000002.1"/>
</dbReference>
<evidence type="ECO:0000313" key="2">
    <source>
        <dbReference type="EMBL" id="KQK26783.1"/>
    </source>
</evidence>
<name>A0A0Q3HV82_9FLAO</name>
<evidence type="ECO:0000313" key="3">
    <source>
        <dbReference type="Proteomes" id="UP000051682"/>
    </source>
</evidence>
<feature type="signal peptide" evidence="1">
    <location>
        <begin position="1"/>
        <end position="20"/>
    </location>
</feature>
<sequence length="168" mass="18312">MKKSLFLTFGFVLLSLTNFYAQKITDGATVDVNGLSVTFNILNKEAINVGGKNFDRYKVSAGVTNNSGKSINMRMATAPQIVTNIALVEVNCINATGAKLTSKKIELKPKAHNLNVTYWAYNKEGKYESSVIPVIAGYYLDPGDTVNDTAIFIVPQGETPDVSVRKLK</sequence>
<keyword evidence="3" id="KW-1185">Reference proteome</keyword>
<comment type="caution">
    <text evidence="2">The sequence shown here is derived from an EMBL/GenBank/DDBJ whole genome shotgun (WGS) entry which is preliminary data.</text>
</comment>
<gene>
    <name evidence="2" type="ORF">AR438_00755</name>
</gene>
<dbReference type="EMBL" id="LLYZ01000002">
    <property type="protein sequence ID" value="KQK26783.1"/>
    <property type="molecule type" value="Genomic_DNA"/>
</dbReference>
<protein>
    <submittedName>
        <fullName evidence="2">Uncharacterized protein</fullName>
    </submittedName>
</protein>
<dbReference type="Proteomes" id="UP000051682">
    <property type="component" value="Unassembled WGS sequence"/>
</dbReference>
<accession>A0A0Q3HV82</accession>
<feature type="chain" id="PRO_5006203730" evidence="1">
    <location>
        <begin position="21"/>
        <end position="168"/>
    </location>
</feature>
<keyword evidence="1" id="KW-0732">Signal</keyword>
<proteinExistence type="predicted"/>
<reference evidence="2 3" key="1">
    <citation type="submission" date="2015-10" db="EMBL/GenBank/DDBJ databases">
        <title>Chryseobacterium aquaticum genome.</title>
        <authorList>
            <person name="Newman J.D."/>
            <person name="Ferguson M.B."/>
            <person name="Miller J.R."/>
        </authorList>
    </citation>
    <scope>NUCLEOTIDE SEQUENCE [LARGE SCALE GENOMIC DNA]</scope>
    <source>
        <strain evidence="2 3">KCTC 12483</strain>
    </source>
</reference>
<dbReference type="AlphaFoldDB" id="A0A0Q3HV82"/>